<proteinExistence type="predicted"/>
<dbReference type="EMBL" id="BMAT01002608">
    <property type="protein sequence ID" value="GFS10084.1"/>
    <property type="molecule type" value="Genomic_DNA"/>
</dbReference>
<gene>
    <name evidence="1" type="ORF">ElyMa_001314500</name>
</gene>
<dbReference type="InterPro" id="IPR009003">
    <property type="entry name" value="Peptidase_S1_PA"/>
</dbReference>
<name>A0AAV4IIQ0_9GAST</name>
<dbReference type="SUPFAM" id="SSF50494">
    <property type="entry name" value="Trypsin-like serine proteases"/>
    <property type="match status" value="1"/>
</dbReference>
<keyword evidence="2" id="KW-1185">Reference proteome</keyword>
<dbReference type="AlphaFoldDB" id="A0AAV4IIQ0"/>
<sequence length="371" mass="42950">MKNQRLGEQKIVKRKVFSNAIIVKFNGTKKEKKTAKYKTQHFYKDKDMDNGEQGRRKPIGGRHECAIFTSREHEAAESYWGYKNCEKNPGHKNFISAQDFKDNYLPRLQSDKQRELFKSWIDKTVRLRVDCTSQARPDDDDMAEYRGTSKMRVGTGYVWGVQKPKYDEPCVCPKCDGNVARKQWSFRVWTAKHAVYNTEEAKKTKIDFFYDDDSCKSDGRMKSVWGVKVYRSRPDRDWCGMLCVTCDEDLGERIEELVLDGILHHQDLSQLGLLPSGGEEIVLIVSHPHGQSKKITVGEVTHRDRRNDRLDYNTPTCPGSSGAKVFGSVHSGSFGKTPTENNHRLNIFEIMSRKLWGHKTEQEQINFCYDW</sequence>
<evidence type="ECO:0000313" key="2">
    <source>
        <dbReference type="Proteomes" id="UP000762676"/>
    </source>
</evidence>
<accession>A0AAV4IIQ0</accession>
<comment type="caution">
    <text evidence="1">The sequence shown here is derived from an EMBL/GenBank/DDBJ whole genome shotgun (WGS) entry which is preliminary data.</text>
</comment>
<reference evidence="1 2" key="1">
    <citation type="journal article" date="2021" name="Elife">
        <title>Chloroplast acquisition without the gene transfer in kleptoplastic sea slugs, Plakobranchus ocellatus.</title>
        <authorList>
            <person name="Maeda T."/>
            <person name="Takahashi S."/>
            <person name="Yoshida T."/>
            <person name="Shimamura S."/>
            <person name="Takaki Y."/>
            <person name="Nagai Y."/>
            <person name="Toyoda A."/>
            <person name="Suzuki Y."/>
            <person name="Arimoto A."/>
            <person name="Ishii H."/>
            <person name="Satoh N."/>
            <person name="Nishiyama T."/>
            <person name="Hasebe M."/>
            <person name="Maruyama T."/>
            <person name="Minagawa J."/>
            <person name="Obokata J."/>
            <person name="Shigenobu S."/>
        </authorList>
    </citation>
    <scope>NUCLEOTIDE SEQUENCE [LARGE SCALE GENOMIC DNA]</scope>
</reference>
<evidence type="ECO:0000313" key="1">
    <source>
        <dbReference type="EMBL" id="GFS10084.1"/>
    </source>
</evidence>
<organism evidence="1 2">
    <name type="scientific">Elysia marginata</name>
    <dbReference type="NCBI Taxonomy" id="1093978"/>
    <lineage>
        <taxon>Eukaryota</taxon>
        <taxon>Metazoa</taxon>
        <taxon>Spiralia</taxon>
        <taxon>Lophotrochozoa</taxon>
        <taxon>Mollusca</taxon>
        <taxon>Gastropoda</taxon>
        <taxon>Heterobranchia</taxon>
        <taxon>Euthyneura</taxon>
        <taxon>Panpulmonata</taxon>
        <taxon>Sacoglossa</taxon>
        <taxon>Placobranchoidea</taxon>
        <taxon>Plakobranchidae</taxon>
        <taxon>Elysia</taxon>
    </lineage>
</organism>
<protein>
    <recommendedName>
        <fullName evidence="3">Peptidase S1 domain-containing protein</fullName>
    </recommendedName>
</protein>
<dbReference type="Proteomes" id="UP000762676">
    <property type="component" value="Unassembled WGS sequence"/>
</dbReference>
<evidence type="ECO:0008006" key="3">
    <source>
        <dbReference type="Google" id="ProtNLM"/>
    </source>
</evidence>